<organism evidence="1 2">
    <name type="scientific">Funneliformis geosporum</name>
    <dbReference type="NCBI Taxonomy" id="1117311"/>
    <lineage>
        <taxon>Eukaryota</taxon>
        <taxon>Fungi</taxon>
        <taxon>Fungi incertae sedis</taxon>
        <taxon>Mucoromycota</taxon>
        <taxon>Glomeromycotina</taxon>
        <taxon>Glomeromycetes</taxon>
        <taxon>Glomerales</taxon>
        <taxon>Glomeraceae</taxon>
        <taxon>Funneliformis</taxon>
    </lineage>
</organism>
<proteinExistence type="predicted"/>
<evidence type="ECO:0000313" key="2">
    <source>
        <dbReference type="Proteomes" id="UP001153678"/>
    </source>
</evidence>
<dbReference type="Proteomes" id="UP001153678">
    <property type="component" value="Unassembled WGS sequence"/>
</dbReference>
<dbReference type="AlphaFoldDB" id="A0A9W4SWF1"/>
<accession>A0A9W4SWF1</accession>
<evidence type="ECO:0000313" key="1">
    <source>
        <dbReference type="EMBL" id="CAI2183142.1"/>
    </source>
</evidence>
<name>A0A9W4SWF1_9GLOM</name>
<comment type="caution">
    <text evidence="1">The sequence shown here is derived from an EMBL/GenBank/DDBJ whole genome shotgun (WGS) entry which is preliminary data.</text>
</comment>
<keyword evidence="2" id="KW-1185">Reference proteome</keyword>
<dbReference type="EMBL" id="CAMKVN010002947">
    <property type="protein sequence ID" value="CAI2183142.1"/>
    <property type="molecule type" value="Genomic_DNA"/>
</dbReference>
<dbReference type="OrthoDB" id="2322499at2759"/>
<reference evidence="1" key="1">
    <citation type="submission" date="2022-08" db="EMBL/GenBank/DDBJ databases">
        <authorList>
            <person name="Kallberg Y."/>
            <person name="Tangrot J."/>
            <person name="Rosling A."/>
        </authorList>
    </citation>
    <scope>NUCLEOTIDE SEQUENCE</scope>
    <source>
        <strain evidence="1">Wild A</strain>
    </source>
</reference>
<gene>
    <name evidence="1" type="ORF">FWILDA_LOCUS10931</name>
</gene>
<protein>
    <submittedName>
        <fullName evidence="1">17030_t:CDS:1</fullName>
    </submittedName>
</protein>
<sequence length="168" mass="20054">MSAKQALAIHSSITKFRPELFVEFCAYLTPSDLFILSKVCRQFYCYLSAPNSFSTQQIWKRSRLKFMTNDLMPPPNGMNEECYYNIVDYPRVLLEIMPFINEYGNIYYWKEQLDFERDQYTLFSHSHLSNLQSWLDVKKNKFDSIMKYAKDIQIKKVEKRTRPKALSP</sequence>